<feature type="compositionally biased region" description="Basic and acidic residues" evidence="3">
    <location>
        <begin position="657"/>
        <end position="674"/>
    </location>
</feature>
<evidence type="ECO:0000313" key="5">
    <source>
        <dbReference type="EMBL" id="KAJ9131663.1"/>
    </source>
</evidence>
<feature type="compositionally biased region" description="Basic and acidic residues" evidence="3">
    <location>
        <begin position="850"/>
        <end position="859"/>
    </location>
</feature>
<feature type="compositionally biased region" description="Polar residues" evidence="3">
    <location>
        <begin position="585"/>
        <end position="599"/>
    </location>
</feature>
<name>A0AA38R2T2_9PEZI</name>
<feature type="compositionally biased region" description="Polar residues" evidence="3">
    <location>
        <begin position="242"/>
        <end position="252"/>
    </location>
</feature>
<feature type="compositionally biased region" description="Acidic residues" evidence="3">
    <location>
        <begin position="257"/>
        <end position="266"/>
    </location>
</feature>
<keyword evidence="2" id="KW-0131">Cell cycle</keyword>
<feature type="compositionally biased region" description="Basic and acidic residues" evidence="3">
    <location>
        <begin position="405"/>
        <end position="428"/>
    </location>
</feature>
<feature type="compositionally biased region" description="Polar residues" evidence="3">
    <location>
        <begin position="358"/>
        <end position="370"/>
    </location>
</feature>
<feature type="compositionally biased region" description="Polar residues" evidence="3">
    <location>
        <begin position="442"/>
        <end position="455"/>
    </location>
</feature>
<feature type="region of interest" description="Disordered" evidence="3">
    <location>
        <begin position="1"/>
        <end position="111"/>
    </location>
</feature>
<dbReference type="CDD" id="cd13278">
    <property type="entry name" value="PH_Bud4"/>
    <property type="match status" value="1"/>
</dbReference>
<evidence type="ECO:0000259" key="4">
    <source>
        <dbReference type="PROSITE" id="PS50003"/>
    </source>
</evidence>
<dbReference type="Pfam" id="PF00169">
    <property type="entry name" value="PH"/>
    <property type="match status" value="1"/>
</dbReference>
<keyword evidence="1" id="KW-0132">Cell division</keyword>
<dbReference type="Pfam" id="PF08174">
    <property type="entry name" value="Anillin"/>
    <property type="match status" value="1"/>
</dbReference>
<feature type="compositionally biased region" description="Basic and acidic residues" evidence="3">
    <location>
        <begin position="296"/>
        <end position="309"/>
    </location>
</feature>
<gene>
    <name evidence="5" type="ORF">NKR23_g11612</name>
</gene>
<dbReference type="FunFam" id="2.30.29.30:FF:000311">
    <property type="entry name" value="GTP binding protein (Bud4)"/>
    <property type="match status" value="1"/>
</dbReference>
<dbReference type="InterPro" id="IPR052007">
    <property type="entry name" value="Bud4"/>
</dbReference>
<dbReference type="PANTHER" id="PTHR36100">
    <property type="entry name" value="BUD SITE SELECTION PROTEIN 4"/>
    <property type="match status" value="1"/>
</dbReference>
<feature type="region of interest" description="Disordered" evidence="3">
    <location>
        <begin position="844"/>
        <end position="909"/>
    </location>
</feature>
<comment type="caution">
    <text evidence="5">The sequence shown here is derived from an EMBL/GenBank/DDBJ whole genome shotgun (WGS) entry which is preliminary data.</text>
</comment>
<feature type="compositionally biased region" description="Pro residues" evidence="3">
    <location>
        <begin position="160"/>
        <end position="171"/>
    </location>
</feature>
<keyword evidence="6" id="KW-1185">Reference proteome</keyword>
<accession>A0AA38R2T2</accession>
<dbReference type="Proteomes" id="UP001174694">
    <property type="component" value="Unassembled WGS sequence"/>
</dbReference>
<feature type="compositionally biased region" description="Polar residues" evidence="3">
    <location>
        <begin position="787"/>
        <end position="796"/>
    </location>
</feature>
<feature type="compositionally biased region" description="Low complexity" evidence="3">
    <location>
        <begin position="502"/>
        <end position="511"/>
    </location>
</feature>
<dbReference type="SMART" id="SM00233">
    <property type="entry name" value="PH"/>
    <property type="match status" value="1"/>
</dbReference>
<dbReference type="SUPFAM" id="SSF50729">
    <property type="entry name" value="PH domain-like"/>
    <property type="match status" value="1"/>
</dbReference>
<feature type="compositionally biased region" description="Polar residues" evidence="3">
    <location>
        <begin position="875"/>
        <end position="887"/>
    </location>
</feature>
<sequence>MASAIPRPLSEISPTEKRRNSPSWTQTSSKKMALNNDSSPFQSSPLDGTTSPRLFWQNRNENSLYGGRSGSPSPNRRSSIERLQKASRVKNSNILALEHKQEYDPARVPQIERPLAKVQGNAYGGTGIGGYRENKVLGHHRNESKTNIPLYSPTKENLPASPPPVLNPPISPSKDQPSPTKSALSISRFKSSYDHETGQWSADTSCDERELPNGKALHRHAKSVTFDAAPPQVNEYEMATPDLSSIGTNSREGSYESTEDDDDDYETYAPGEEHSQDDSFDASLEDTDKTPVVGPDDWRQSPEAHRSSLPEDPFESSPMPEGAPAPATPSRPQHGRTDSSNSNGDHRPLPPLPGMSPLTRSHSNSSQGLSATAERMLGSHRSLPSPPAASFSKSDIQNIGNGKMTLEERLKLMMLSDDGKTAAEQQRERRMRRAGTRDRAGSQTPEPEVQNTSNYGDEEDDTIGDISGLGDYQLPPRISRESIMRRVNGNKAVERESDYNFSSPAPSSSPERPLPLDPDIPIPSTEDSYMDESDTSVIRHDIETEEVDVYDIPDLYQGSANPSEEPEERAEGQAQDTGADDETESQYSTQDQPETSQTQELDDEAVATPRAASPAQDVSPIDAIMESAPDLPQIPDSQTPDPKEGGFVSGLQPFKLPRPDEVEAPKMADAHEYLQRPYTPDRPLSKPEYDGSGWGDPEDEYEEEPGTPDSVIHHPMPPESPRDSPAIPEREATIKSASGSRLKTRPSATPSDLLAMREARRQVSREIPDIPPIPERHRNRLSRDMDTSQQMLSASTDSEDFLERHPSFKKRSLTLELDLGLSLDKDFERVIEAQKRGYLMRQNTKLVSASDKDTDDPRRGLRSAGNSPVKADRPQSWTVEPWNPQTRRSIRKKPVTSGPVPPLPGQESNATAMKTLPEEDMAADLAGEDSGERGRLFVKVMGVKDLDLPIPKNERTWFSLTLDNGVHCVTTAWLELARNAPIGQEFELVVPNDLEFQLTLNVKLEKPAPQKIIQSPSKVSKPKTSTFSRVFASPKKRREMELRQREEEERVAREQREAQARKIKTHPTAWDLLSPLAAEDGSFARAYVCLKEHESRCFGRPYLVDIACFNEWATEEAGFASSVKSKRGDNNAVVRRAPYKIGKLELQLLFVPRPRGAVDDDMPKSMNSCIREMKAAEERLSRNWEGHLSQQGGDCPYWRRRYFKLVGTKLTAYHEATRQPRATINLANAKRLIDDRAALTEKETTGRNGKRRRSAFAEEEEGYMFVEEGFRIRFNNGEIIDFYADTAQDKEGWMSVLSEVIGRDSFGGDDDGMGGSRAKGKWCELVLKREEAMRRRAEGRRVHSRTKSMYV</sequence>
<dbReference type="PANTHER" id="PTHR36100:SF1">
    <property type="entry name" value="BUD SITE SELECTION PROTEIN 4"/>
    <property type="match status" value="1"/>
</dbReference>
<dbReference type="GO" id="GO:0051301">
    <property type="term" value="P:cell division"/>
    <property type="evidence" value="ECO:0007669"/>
    <property type="project" value="UniProtKB-KW"/>
</dbReference>
<feature type="compositionally biased region" description="Acidic residues" evidence="3">
    <location>
        <begin position="696"/>
        <end position="706"/>
    </location>
</feature>
<evidence type="ECO:0000256" key="1">
    <source>
        <dbReference type="ARBA" id="ARBA00022618"/>
    </source>
</evidence>
<dbReference type="InterPro" id="IPR011993">
    <property type="entry name" value="PH-like_dom_sf"/>
</dbReference>
<dbReference type="PROSITE" id="PS50003">
    <property type="entry name" value="PH_DOMAIN"/>
    <property type="match status" value="1"/>
</dbReference>
<dbReference type="GO" id="GO:0005525">
    <property type="term" value="F:GTP binding"/>
    <property type="evidence" value="ECO:0007669"/>
    <property type="project" value="TreeGrafter"/>
</dbReference>
<evidence type="ECO:0000256" key="3">
    <source>
        <dbReference type="SAM" id="MobiDB-lite"/>
    </source>
</evidence>
<proteinExistence type="predicted"/>
<feature type="domain" description="PH" evidence="4">
    <location>
        <begin position="1181"/>
        <end position="1302"/>
    </location>
</feature>
<feature type="compositionally biased region" description="Polar residues" evidence="3">
    <location>
        <begin position="21"/>
        <end position="63"/>
    </location>
</feature>
<dbReference type="InterPro" id="IPR012966">
    <property type="entry name" value="AHD"/>
</dbReference>
<feature type="region of interest" description="Disordered" evidence="3">
    <location>
        <begin position="144"/>
        <end position="799"/>
    </location>
</feature>
<dbReference type="EMBL" id="JANBVO010000065">
    <property type="protein sequence ID" value="KAJ9131663.1"/>
    <property type="molecule type" value="Genomic_DNA"/>
</dbReference>
<dbReference type="Gene3D" id="2.30.29.30">
    <property type="entry name" value="Pleckstrin-homology domain (PH domain)/Phosphotyrosine-binding domain (PTB)"/>
    <property type="match status" value="1"/>
</dbReference>
<reference evidence="5" key="1">
    <citation type="submission" date="2022-07" db="EMBL/GenBank/DDBJ databases">
        <title>Fungi with potential for degradation of polypropylene.</title>
        <authorList>
            <person name="Gostincar C."/>
        </authorList>
    </citation>
    <scope>NUCLEOTIDE SEQUENCE</scope>
    <source>
        <strain evidence="5">EXF-13308</strain>
    </source>
</reference>
<feature type="compositionally biased region" description="Pro residues" evidence="3">
    <location>
        <begin position="512"/>
        <end position="521"/>
    </location>
</feature>
<dbReference type="InterPro" id="IPR001849">
    <property type="entry name" value="PH_domain"/>
</dbReference>
<organism evidence="5 6">
    <name type="scientific">Pleurostoma richardsiae</name>
    <dbReference type="NCBI Taxonomy" id="41990"/>
    <lineage>
        <taxon>Eukaryota</taxon>
        <taxon>Fungi</taxon>
        <taxon>Dikarya</taxon>
        <taxon>Ascomycota</taxon>
        <taxon>Pezizomycotina</taxon>
        <taxon>Sordariomycetes</taxon>
        <taxon>Sordariomycetidae</taxon>
        <taxon>Calosphaeriales</taxon>
        <taxon>Pleurostomataceae</taxon>
        <taxon>Pleurostoma</taxon>
    </lineage>
</organism>
<protein>
    <submittedName>
        <fullName evidence="5">Bud site selection protein BUD4</fullName>
    </submittedName>
</protein>
<evidence type="ECO:0000256" key="2">
    <source>
        <dbReference type="ARBA" id="ARBA00023306"/>
    </source>
</evidence>
<feature type="compositionally biased region" description="Polar residues" evidence="3">
    <location>
        <begin position="735"/>
        <end position="750"/>
    </location>
</feature>
<feature type="compositionally biased region" description="Basic and acidic residues" evidence="3">
    <location>
        <begin position="755"/>
        <end position="768"/>
    </location>
</feature>
<evidence type="ECO:0000313" key="6">
    <source>
        <dbReference type="Proteomes" id="UP001174694"/>
    </source>
</evidence>
<feature type="compositionally biased region" description="Polar residues" evidence="3">
    <location>
        <begin position="391"/>
        <end position="400"/>
    </location>
</feature>
<feature type="compositionally biased region" description="Polar residues" evidence="3">
    <location>
        <begin position="174"/>
        <end position="190"/>
    </location>
</feature>